<name>A0A1C0AHJ9_9ACTN</name>
<keyword evidence="5 6" id="KW-0676">Redox-active center</keyword>
<organism evidence="8 9">
    <name type="scientific">Tessaracoccus lapidicaptus</name>
    <dbReference type="NCBI Taxonomy" id="1427523"/>
    <lineage>
        <taxon>Bacteria</taxon>
        <taxon>Bacillati</taxon>
        <taxon>Actinomycetota</taxon>
        <taxon>Actinomycetes</taxon>
        <taxon>Propionibacteriales</taxon>
        <taxon>Propionibacteriaceae</taxon>
        <taxon>Tessaracoccus</taxon>
    </lineage>
</organism>
<keyword evidence="9" id="KW-1185">Reference proteome</keyword>
<proteinExistence type="inferred from homology"/>
<evidence type="ECO:0000313" key="9">
    <source>
        <dbReference type="Proteomes" id="UP000093501"/>
    </source>
</evidence>
<dbReference type="AlphaFoldDB" id="A0A1C0AHJ9"/>
<comment type="subunit">
    <text evidence="6">Homodimer.</text>
</comment>
<dbReference type="Pfam" id="PF08534">
    <property type="entry name" value="Redoxin"/>
    <property type="match status" value="1"/>
</dbReference>
<evidence type="ECO:0000256" key="2">
    <source>
        <dbReference type="ARBA" id="ARBA00022862"/>
    </source>
</evidence>
<dbReference type="InterPro" id="IPR002065">
    <property type="entry name" value="TPX"/>
</dbReference>
<protein>
    <recommendedName>
        <fullName evidence="6">Thiol peroxidase</fullName>
        <shortName evidence="6">Tpx</shortName>
        <ecNumber evidence="6">1.11.1.24</ecNumber>
    </recommendedName>
    <alternativeName>
        <fullName evidence="6">Peroxiredoxin tpx</fullName>
        <shortName evidence="6">Prx</shortName>
    </alternativeName>
    <alternativeName>
        <fullName evidence="6">Thioredoxin peroxidase</fullName>
    </alternativeName>
    <alternativeName>
        <fullName evidence="6">Thioredoxin-dependent peroxiredoxin</fullName>
    </alternativeName>
</protein>
<evidence type="ECO:0000256" key="4">
    <source>
        <dbReference type="ARBA" id="ARBA00023157"/>
    </source>
</evidence>
<dbReference type="PANTHER" id="PTHR43110">
    <property type="entry name" value="THIOL PEROXIDASE"/>
    <property type="match status" value="1"/>
</dbReference>
<dbReference type="PROSITE" id="PS01265">
    <property type="entry name" value="TPX"/>
    <property type="match status" value="1"/>
</dbReference>
<keyword evidence="3 6" id="KW-0560">Oxidoreductase</keyword>
<dbReference type="GO" id="GO:0008379">
    <property type="term" value="F:thioredoxin peroxidase activity"/>
    <property type="evidence" value="ECO:0007669"/>
    <property type="project" value="UniProtKB-UniRule"/>
</dbReference>
<accession>A0A1C0AHJ9</accession>
<keyword evidence="4 6" id="KW-1015">Disulfide bond</keyword>
<comment type="similarity">
    <text evidence="6">Belongs to the peroxiredoxin family. Tpx subfamily.</text>
</comment>
<evidence type="ECO:0000256" key="1">
    <source>
        <dbReference type="ARBA" id="ARBA00022559"/>
    </source>
</evidence>
<evidence type="ECO:0000313" key="8">
    <source>
        <dbReference type="EMBL" id="OCL31488.1"/>
    </source>
</evidence>
<evidence type="ECO:0000256" key="6">
    <source>
        <dbReference type="HAMAP-Rule" id="MF_00269"/>
    </source>
</evidence>
<dbReference type="EMBL" id="MBQD01000026">
    <property type="protein sequence ID" value="OCL31488.1"/>
    <property type="molecule type" value="Genomic_DNA"/>
</dbReference>
<keyword evidence="1 6" id="KW-0575">Peroxidase</keyword>
<sequence>MAEITFKGNPIHTVGELPSVGSPAPDFELTGPDLSPVTLADYAGRTLVLNIFHSLDTGTCANSVRAFNQKAAGLDGVTVLNVSKDLPFAQKRFCGAEGIDNVDVASDFRSDFGQRYGVTYTDGPIRGLLSRAVVVVDAEGRVVYTEQVAESSEEPDYDAALAALS</sequence>
<dbReference type="CDD" id="cd03014">
    <property type="entry name" value="PRX_Atyp2cys"/>
    <property type="match status" value="1"/>
</dbReference>
<comment type="caution">
    <text evidence="8">The sequence shown here is derived from an EMBL/GenBank/DDBJ whole genome shotgun (WGS) entry which is preliminary data.</text>
</comment>
<dbReference type="Gene3D" id="3.40.30.10">
    <property type="entry name" value="Glutaredoxin"/>
    <property type="match status" value="1"/>
</dbReference>
<keyword evidence="2 6" id="KW-0049">Antioxidant</keyword>
<feature type="active site" description="Cysteine sulfenic acid (-SOH) intermediate" evidence="6">
    <location>
        <position position="60"/>
    </location>
</feature>
<comment type="function">
    <text evidence="6">Thiol-specific peroxidase that catalyzes the reduction of hydrogen peroxide and organic hydroperoxides to water and alcohols, respectively. Plays a role in cell protection against oxidative stress by detoxifying peroxides.</text>
</comment>
<dbReference type="NCBIfam" id="NF001808">
    <property type="entry name" value="PRK00522.1"/>
    <property type="match status" value="1"/>
</dbReference>
<dbReference type="InterPro" id="IPR013740">
    <property type="entry name" value="Redoxin"/>
</dbReference>
<dbReference type="InterPro" id="IPR036249">
    <property type="entry name" value="Thioredoxin-like_sf"/>
</dbReference>
<feature type="disulfide bond" description="Redox-active" evidence="6">
    <location>
        <begin position="60"/>
        <end position="94"/>
    </location>
</feature>
<dbReference type="InterPro" id="IPR013766">
    <property type="entry name" value="Thioredoxin_domain"/>
</dbReference>
<dbReference type="EC" id="1.11.1.24" evidence="6"/>
<dbReference type="SUPFAM" id="SSF52833">
    <property type="entry name" value="Thioredoxin-like"/>
    <property type="match status" value="1"/>
</dbReference>
<dbReference type="InterPro" id="IPR018219">
    <property type="entry name" value="Tpx_CS"/>
</dbReference>
<feature type="domain" description="Thioredoxin" evidence="7">
    <location>
        <begin position="18"/>
        <end position="165"/>
    </location>
</feature>
<dbReference type="Proteomes" id="UP000093501">
    <property type="component" value="Unassembled WGS sequence"/>
</dbReference>
<dbReference type="HAMAP" id="MF_00269">
    <property type="entry name" value="Tpx"/>
    <property type="match status" value="1"/>
</dbReference>
<gene>
    <name evidence="6" type="primary">tpx</name>
    <name evidence="8" type="ORF">BCR15_10055</name>
</gene>
<evidence type="ECO:0000259" key="7">
    <source>
        <dbReference type="PROSITE" id="PS51352"/>
    </source>
</evidence>
<reference evidence="9" key="1">
    <citation type="submission" date="2016-07" db="EMBL/GenBank/DDBJ databases">
        <authorList>
            <person name="Florea S."/>
            <person name="Webb J.S."/>
            <person name="Jaromczyk J."/>
            <person name="Schardl C.L."/>
        </authorList>
    </citation>
    <scope>NUCLEOTIDE SEQUENCE [LARGE SCALE GENOMIC DNA]</scope>
    <source>
        <strain evidence="9">IPBSL-7</strain>
    </source>
</reference>
<dbReference type="RefSeq" id="WP_068752724.1">
    <property type="nucleotide sequence ID" value="NZ_JBDXXE010000021.1"/>
</dbReference>
<comment type="catalytic activity">
    <reaction evidence="6">
        <text>a hydroperoxide + [thioredoxin]-dithiol = an alcohol + [thioredoxin]-disulfide + H2O</text>
        <dbReference type="Rhea" id="RHEA:62620"/>
        <dbReference type="Rhea" id="RHEA-COMP:10698"/>
        <dbReference type="Rhea" id="RHEA-COMP:10700"/>
        <dbReference type="ChEBI" id="CHEBI:15377"/>
        <dbReference type="ChEBI" id="CHEBI:29950"/>
        <dbReference type="ChEBI" id="CHEBI:30879"/>
        <dbReference type="ChEBI" id="CHEBI:35924"/>
        <dbReference type="ChEBI" id="CHEBI:50058"/>
        <dbReference type="EC" id="1.11.1.24"/>
    </reaction>
</comment>
<evidence type="ECO:0000256" key="3">
    <source>
        <dbReference type="ARBA" id="ARBA00023002"/>
    </source>
</evidence>
<dbReference type="PANTHER" id="PTHR43110:SF1">
    <property type="entry name" value="THIOL PEROXIDASE"/>
    <property type="match status" value="1"/>
</dbReference>
<evidence type="ECO:0000256" key="5">
    <source>
        <dbReference type="ARBA" id="ARBA00023284"/>
    </source>
</evidence>
<dbReference type="PROSITE" id="PS51352">
    <property type="entry name" value="THIOREDOXIN_2"/>
    <property type="match status" value="1"/>
</dbReference>
<dbReference type="InterPro" id="IPR050455">
    <property type="entry name" value="Tpx_Peroxidase_subfamily"/>
</dbReference>
<comment type="miscellaneous">
    <text evidence="6">The active site is a conserved redox-active cysteine residue, the peroxidatic cysteine (C(P)), which makes the nucleophilic attack on the peroxide substrate. The peroxide oxidizes the C(P)-SH to cysteine sulfenic acid (C(P)-SOH), which then reacts with another cysteine residue, the resolving cysteine (C(R)), to form a disulfide bridge. The disulfide is subsequently reduced by an appropriate electron donor to complete the catalytic cycle. In this atypical 2-Cys peroxiredoxin, C(R) is present in the same subunit to form an intramolecular disulfide. The disulfide is subsequently reduced by thioredoxin.</text>
</comment>